<dbReference type="InterPro" id="IPR030395">
    <property type="entry name" value="GP_PDE_dom"/>
</dbReference>
<dbReference type="EMBL" id="CAJNJA010025424">
    <property type="protein sequence ID" value="CAE7542893.1"/>
    <property type="molecule type" value="Genomic_DNA"/>
</dbReference>
<gene>
    <name evidence="2" type="primary">paiB</name>
    <name evidence="2" type="ORF">SNEC2469_LOCUS15626</name>
</gene>
<feature type="non-terminal residue" evidence="2">
    <location>
        <position position="1"/>
    </location>
</feature>
<comment type="caution">
    <text evidence="2">The sequence shown here is derived from an EMBL/GenBank/DDBJ whole genome shotgun (WGS) entry which is preliminary data.</text>
</comment>
<dbReference type="SUPFAM" id="SSF51695">
    <property type="entry name" value="PLC-like phosphodiesterases"/>
    <property type="match status" value="1"/>
</dbReference>
<name>A0A812TY12_9DINO</name>
<dbReference type="CDD" id="cd08567">
    <property type="entry name" value="GDPD_SpGDE_like"/>
    <property type="match status" value="1"/>
</dbReference>
<dbReference type="InterPro" id="IPR017946">
    <property type="entry name" value="PLC-like_Pdiesterase_TIM-brl"/>
</dbReference>
<dbReference type="GO" id="GO:0006629">
    <property type="term" value="P:lipid metabolic process"/>
    <property type="evidence" value="ECO:0007669"/>
    <property type="project" value="InterPro"/>
</dbReference>
<keyword evidence="3" id="KW-1185">Reference proteome</keyword>
<proteinExistence type="predicted"/>
<protein>
    <submittedName>
        <fullName evidence="2">PaiB protein</fullName>
    </submittedName>
</protein>
<dbReference type="PANTHER" id="PTHR46211:SF14">
    <property type="entry name" value="GLYCEROPHOSPHODIESTER PHOSPHODIESTERASE"/>
    <property type="match status" value="1"/>
</dbReference>
<dbReference type="PANTHER" id="PTHR46211">
    <property type="entry name" value="GLYCEROPHOSPHORYL DIESTER PHOSPHODIESTERASE"/>
    <property type="match status" value="1"/>
</dbReference>
<sequence length="586" mass="63931">PMYVPPEFRLDDPAAIDELLQAHDFGLLVTAGPAGPEATHLPFVYDAARRLVEGHLSRGNPQWRSLERLAAEGGQALLIVQGPHAYVSPRWYQRPAAVPTWNYLAVHLYGTPRPVAERDRLTAQQRRLAARYEDSAAWSLESVAPDDMDRLMRGIYGFELPIARLEAKAKLSQNKTAADRAGVAAALEDRPVTNSWHAGRRWRRWRRWRRSAETATLAGMSESPEDPPSAFRRRRRLSSGSRGWLLVTLLLAALGVATLFAGGERPGQAEGIWTPGLDLQAHRAGRGLRPENTLAAVRHALETGVTTLELDLGLTADGVAVVLHDRRLNPEITRTAEGTWLVEPGPPVHRLTRRALAAYDVGRAHPESRTAERFPEQQPVEGARIPTLAEVFALAESLSDGRIRYNLETKIAPDDPASPAPEAIVAAVLRDIAAAGVAARTTIQSFDWRSLALVQAEAPEIATAYLTAERRWLDNLQRGHPGPSPWTAGVDLDAYAGSVPAAVAEAGGRIWSPYYRDLRPGDVAEAQRLGLAVIVWTVNDPADMARLIEAGVDGLITDYPDRLRTVMAEQGLALPPAFAAEADAGE</sequence>
<dbReference type="Proteomes" id="UP000601435">
    <property type="component" value="Unassembled WGS sequence"/>
</dbReference>
<dbReference type="InterPro" id="IPR007396">
    <property type="entry name" value="TR_PAI2-type"/>
</dbReference>
<evidence type="ECO:0000313" key="2">
    <source>
        <dbReference type="EMBL" id="CAE7542893.1"/>
    </source>
</evidence>
<dbReference type="SUPFAM" id="SSF50475">
    <property type="entry name" value="FMN-binding split barrel"/>
    <property type="match status" value="1"/>
</dbReference>
<dbReference type="AlphaFoldDB" id="A0A812TY12"/>
<dbReference type="PROSITE" id="PS51704">
    <property type="entry name" value="GP_PDE"/>
    <property type="match status" value="1"/>
</dbReference>
<reference evidence="2" key="1">
    <citation type="submission" date="2021-02" db="EMBL/GenBank/DDBJ databases">
        <authorList>
            <person name="Dougan E. K."/>
            <person name="Rhodes N."/>
            <person name="Thang M."/>
            <person name="Chan C."/>
        </authorList>
    </citation>
    <scope>NUCLEOTIDE SEQUENCE</scope>
</reference>
<feature type="domain" description="GP-PDE" evidence="1">
    <location>
        <begin position="277"/>
        <end position="567"/>
    </location>
</feature>
<dbReference type="Pfam" id="PF03009">
    <property type="entry name" value="GDPD"/>
    <property type="match status" value="1"/>
</dbReference>
<organism evidence="2 3">
    <name type="scientific">Symbiodinium necroappetens</name>
    <dbReference type="NCBI Taxonomy" id="1628268"/>
    <lineage>
        <taxon>Eukaryota</taxon>
        <taxon>Sar</taxon>
        <taxon>Alveolata</taxon>
        <taxon>Dinophyceae</taxon>
        <taxon>Suessiales</taxon>
        <taxon>Symbiodiniaceae</taxon>
        <taxon>Symbiodinium</taxon>
    </lineage>
</organism>
<dbReference type="Pfam" id="PF04299">
    <property type="entry name" value="FMN_bind_2"/>
    <property type="match status" value="1"/>
</dbReference>
<dbReference type="Gene3D" id="3.20.20.190">
    <property type="entry name" value="Phosphatidylinositol (PI) phosphodiesterase"/>
    <property type="match status" value="1"/>
</dbReference>
<evidence type="ECO:0000313" key="3">
    <source>
        <dbReference type="Proteomes" id="UP000601435"/>
    </source>
</evidence>
<dbReference type="Gene3D" id="2.30.110.10">
    <property type="entry name" value="Electron Transport, Fmn-binding Protein, Chain A"/>
    <property type="match status" value="1"/>
</dbReference>
<evidence type="ECO:0000259" key="1">
    <source>
        <dbReference type="PROSITE" id="PS51704"/>
    </source>
</evidence>
<dbReference type="InterPro" id="IPR012349">
    <property type="entry name" value="Split_barrel_FMN-bd"/>
</dbReference>
<dbReference type="OrthoDB" id="1058301at2759"/>
<accession>A0A812TY12</accession>
<dbReference type="GO" id="GO:0008081">
    <property type="term" value="F:phosphoric diester hydrolase activity"/>
    <property type="evidence" value="ECO:0007669"/>
    <property type="project" value="InterPro"/>
</dbReference>